<evidence type="ECO:0000313" key="1">
    <source>
        <dbReference type="EMBL" id="SEL65932.1"/>
    </source>
</evidence>
<dbReference type="AlphaFoldDB" id="A0A1H7S0B6"/>
<accession>A0A1H7S0B6</accession>
<gene>
    <name evidence="1" type="ORF">SAMN05660976_02994</name>
</gene>
<keyword evidence="2" id="KW-1185">Reference proteome</keyword>
<reference evidence="1 2" key="1">
    <citation type="submission" date="2016-10" db="EMBL/GenBank/DDBJ databases">
        <authorList>
            <person name="de Groot N.N."/>
        </authorList>
    </citation>
    <scope>NUCLEOTIDE SEQUENCE [LARGE SCALE GENOMIC DNA]</scope>
    <source>
        <strain evidence="1 2">DSM 43357</strain>
    </source>
</reference>
<protein>
    <submittedName>
        <fullName evidence="1">Uncharacterized protein</fullName>
    </submittedName>
</protein>
<dbReference type="Proteomes" id="UP000198953">
    <property type="component" value="Unassembled WGS sequence"/>
</dbReference>
<proteinExistence type="predicted"/>
<dbReference type="EMBL" id="FOBF01000006">
    <property type="protein sequence ID" value="SEL65932.1"/>
    <property type="molecule type" value="Genomic_DNA"/>
</dbReference>
<name>A0A1H7S0B6_9ACTN</name>
<sequence>MALDWEAEHPRSDRIRVQEFTCACQPIFYEFCQSGGLFFIRRTKPSDGNVLIEETPRVRRKLAKALWSRLLKGTAY</sequence>
<organism evidence="1 2">
    <name type="scientific">Nonomuraea pusilla</name>
    <dbReference type="NCBI Taxonomy" id="46177"/>
    <lineage>
        <taxon>Bacteria</taxon>
        <taxon>Bacillati</taxon>
        <taxon>Actinomycetota</taxon>
        <taxon>Actinomycetes</taxon>
        <taxon>Streptosporangiales</taxon>
        <taxon>Streptosporangiaceae</taxon>
        <taxon>Nonomuraea</taxon>
    </lineage>
</organism>
<evidence type="ECO:0000313" key="2">
    <source>
        <dbReference type="Proteomes" id="UP000198953"/>
    </source>
</evidence>